<gene>
    <name evidence="2" type="ORF">C1H69_10340</name>
</gene>
<evidence type="ECO:0000259" key="1">
    <source>
        <dbReference type="PROSITE" id="PS50987"/>
    </source>
</evidence>
<protein>
    <submittedName>
        <fullName evidence="2">Transcriptional regulator</fullName>
    </submittedName>
</protein>
<proteinExistence type="predicted"/>
<sequence>MDAEAVDLRLSGTAAAVADPARARMLCSLLDGRARTATELAALADIGASTASGHFARLREQGWVEVTAQGRHRYYRLANKEVATALEALLRVAGASLATFEPSTPLGLRHARTCYDHMAGEVAVILHDALVQSGWLLLEGTDYLLTEKGEEGFVRLGVDLLETRKKRRRFAYPCLDWSERRPHLGGALAAALLTLMNEKGWLVKSLDSRALQLTAKGAARFNTHFGAEVETTKADCSRSNSALR</sequence>
<dbReference type="SUPFAM" id="SSF46785">
    <property type="entry name" value="Winged helix' DNA-binding domain"/>
    <property type="match status" value="1"/>
</dbReference>
<dbReference type="CDD" id="cd00090">
    <property type="entry name" value="HTH_ARSR"/>
    <property type="match status" value="1"/>
</dbReference>
<evidence type="ECO:0000313" key="3">
    <source>
        <dbReference type="Proteomes" id="UP000235803"/>
    </source>
</evidence>
<dbReference type="PANTHER" id="PTHR39168:SF1">
    <property type="entry name" value="TRANSCRIPTIONAL REGULATORY PROTEIN"/>
    <property type="match status" value="1"/>
</dbReference>
<feature type="domain" description="HTH arsR-type" evidence="1">
    <location>
        <begin position="2"/>
        <end position="97"/>
    </location>
</feature>
<dbReference type="Pfam" id="PF01022">
    <property type="entry name" value="HTH_5"/>
    <property type="match status" value="1"/>
</dbReference>
<dbReference type="InterPro" id="IPR001845">
    <property type="entry name" value="HTH_ArsR_DNA-bd_dom"/>
</dbReference>
<keyword evidence="3" id="KW-1185">Reference proteome</keyword>
<comment type="caution">
    <text evidence="2">The sequence shown here is derived from an EMBL/GenBank/DDBJ whole genome shotgun (WGS) entry which is preliminary data.</text>
</comment>
<dbReference type="OrthoDB" id="9797716at2"/>
<dbReference type="PRINTS" id="PR00778">
    <property type="entry name" value="HTHARSR"/>
</dbReference>
<dbReference type="InterPro" id="IPR036388">
    <property type="entry name" value="WH-like_DNA-bd_sf"/>
</dbReference>
<reference evidence="2 3" key="1">
    <citation type="submission" date="2018-01" db="EMBL/GenBank/DDBJ databases">
        <title>Halomonas endophytica sp. nov., isolated from storage liquid in the stems of Populus euphratica.</title>
        <authorList>
            <person name="Chen C."/>
        </authorList>
    </citation>
    <scope>NUCLEOTIDE SEQUENCE [LARGE SCALE GENOMIC DNA]</scope>
    <source>
        <strain evidence="2 3">MC28</strain>
    </source>
</reference>
<dbReference type="Proteomes" id="UP000235803">
    <property type="component" value="Unassembled WGS sequence"/>
</dbReference>
<dbReference type="SMART" id="SM00418">
    <property type="entry name" value="HTH_ARSR"/>
    <property type="match status" value="1"/>
</dbReference>
<dbReference type="GO" id="GO:0003700">
    <property type="term" value="F:DNA-binding transcription factor activity"/>
    <property type="evidence" value="ECO:0007669"/>
    <property type="project" value="InterPro"/>
</dbReference>
<dbReference type="GO" id="GO:0032791">
    <property type="term" value="F:lead ion binding"/>
    <property type="evidence" value="ECO:0007669"/>
    <property type="project" value="TreeGrafter"/>
</dbReference>
<dbReference type="Gene3D" id="1.10.10.10">
    <property type="entry name" value="Winged helix-like DNA-binding domain superfamily/Winged helix DNA-binding domain"/>
    <property type="match status" value="1"/>
</dbReference>
<dbReference type="GO" id="GO:0010288">
    <property type="term" value="P:response to lead ion"/>
    <property type="evidence" value="ECO:0007669"/>
    <property type="project" value="TreeGrafter"/>
</dbReference>
<dbReference type="InterPro" id="IPR052543">
    <property type="entry name" value="HTH_Metal-responsive_Reg"/>
</dbReference>
<dbReference type="GO" id="GO:0097063">
    <property type="term" value="F:cadmium ion sensor activity"/>
    <property type="evidence" value="ECO:0007669"/>
    <property type="project" value="TreeGrafter"/>
</dbReference>
<evidence type="ECO:0000313" key="2">
    <source>
        <dbReference type="EMBL" id="PMR75396.1"/>
    </source>
</evidence>
<organism evidence="2 3">
    <name type="scientific">Billgrantia endophytica</name>
    <dbReference type="NCBI Taxonomy" id="2033802"/>
    <lineage>
        <taxon>Bacteria</taxon>
        <taxon>Pseudomonadati</taxon>
        <taxon>Pseudomonadota</taxon>
        <taxon>Gammaproteobacteria</taxon>
        <taxon>Oceanospirillales</taxon>
        <taxon>Halomonadaceae</taxon>
        <taxon>Billgrantia</taxon>
    </lineage>
</organism>
<dbReference type="InterPro" id="IPR036390">
    <property type="entry name" value="WH_DNA-bd_sf"/>
</dbReference>
<dbReference type="InterPro" id="IPR011991">
    <property type="entry name" value="ArsR-like_HTH"/>
</dbReference>
<dbReference type="GO" id="GO:0046686">
    <property type="term" value="P:response to cadmium ion"/>
    <property type="evidence" value="ECO:0007669"/>
    <property type="project" value="TreeGrafter"/>
</dbReference>
<dbReference type="GO" id="GO:0003677">
    <property type="term" value="F:DNA binding"/>
    <property type="evidence" value="ECO:0007669"/>
    <property type="project" value="TreeGrafter"/>
</dbReference>
<dbReference type="EMBL" id="PNRF01000020">
    <property type="protein sequence ID" value="PMR75396.1"/>
    <property type="molecule type" value="Genomic_DNA"/>
</dbReference>
<dbReference type="AlphaFoldDB" id="A0A2N7U4N5"/>
<dbReference type="PANTHER" id="PTHR39168">
    <property type="entry name" value="TRANSCRIPTIONAL REGULATOR-RELATED"/>
    <property type="match status" value="1"/>
</dbReference>
<accession>A0A2N7U4N5</accession>
<dbReference type="PROSITE" id="PS50987">
    <property type="entry name" value="HTH_ARSR_2"/>
    <property type="match status" value="1"/>
</dbReference>
<name>A0A2N7U4N5_9GAMM</name>